<dbReference type="Proteomes" id="UP000248975">
    <property type="component" value="Unassembled WGS sequence"/>
</dbReference>
<dbReference type="EMBL" id="QFQS01000010">
    <property type="protein sequence ID" value="PZQ95080.1"/>
    <property type="molecule type" value="Genomic_DNA"/>
</dbReference>
<gene>
    <name evidence="2" type="ORF">DI533_20550</name>
</gene>
<dbReference type="AlphaFoldDB" id="A0A2W5UAV4"/>
<proteinExistence type="predicted"/>
<accession>A0A2W5UAV4</accession>
<feature type="signal peptide" evidence="1">
    <location>
        <begin position="1"/>
        <end position="21"/>
    </location>
</feature>
<name>A0A2W5UAV4_CERSP</name>
<reference evidence="2 3" key="1">
    <citation type="submission" date="2017-08" db="EMBL/GenBank/DDBJ databases">
        <title>Infants hospitalized years apart are colonized by the same room-sourced microbial strains.</title>
        <authorList>
            <person name="Brooks B."/>
            <person name="Olm M.R."/>
            <person name="Firek B.A."/>
            <person name="Baker R."/>
            <person name="Thomas B.C."/>
            <person name="Morowitz M.J."/>
            <person name="Banfield J.F."/>
        </authorList>
    </citation>
    <scope>NUCLEOTIDE SEQUENCE [LARGE SCALE GENOMIC DNA]</scope>
    <source>
        <strain evidence="2">S2_003_000_R2_11</strain>
    </source>
</reference>
<feature type="chain" id="PRO_5016057538" description="Lipoprotein" evidence="1">
    <location>
        <begin position="22"/>
        <end position="88"/>
    </location>
</feature>
<dbReference type="PROSITE" id="PS51257">
    <property type="entry name" value="PROKAR_LIPOPROTEIN"/>
    <property type="match status" value="1"/>
</dbReference>
<evidence type="ECO:0000256" key="1">
    <source>
        <dbReference type="SAM" id="SignalP"/>
    </source>
</evidence>
<evidence type="ECO:0000313" key="2">
    <source>
        <dbReference type="EMBL" id="PZQ95080.1"/>
    </source>
</evidence>
<sequence length="88" mass="9814">MRRTRPTLCLLAMLTVAFVMAGCVTKPTNKDPDPRDFCLVAKAIYIGKDDVLTDKTAEQIYTHDCTGQRLCGWGGKRAAEVCSRHRVQ</sequence>
<comment type="caution">
    <text evidence="2">The sequence shown here is derived from an EMBL/GenBank/DDBJ whole genome shotgun (WGS) entry which is preliminary data.</text>
</comment>
<protein>
    <recommendedName>
        <fullName evidence="4">Lipoprotein</fullName>
    </recommendedName>
</protein>
<evidence type="ECO:0008006" key="4">
    <source>
        <dbReference type="Google" id="ProtNLM"/>
    </source>
</evidence>
<evidence type="ECO:0000313" key="3">
    <source>
        <dbReference type="Proteomes" id="UP000248975"/>
    </source>
</evidence>
<keyword evidence="1" id="KW-0732">Signal</keyword>
<organism evidence="2 3">
    <name type="scientific">Cereibacter sphaeroides</name>
    <name type="common">Rhodobacter sphaeroides</name>
    <dbReference type="NCBI Taxonomy" id="1063"/>
    <lineage>
        <taxon>Bacteria</taxon>
        <taxon>Pseudomonadati</taxon>
        <taxon>Pseudomonadota</taxon>
        <taxon>Alphaproteobacteria</taxon>
        <taxon>Rhodobacterales</taxon>
        <taxon>Paracoccaceae</taxon>
        <taxon>Cereibacter</taxon>
    </lineage>
</organism>